<dbReference type="GO" id="GO:0016020">
    <property type="term" value="C:membrane"/>
    <property type="evidence" value="ECO:0007669"/>
    <property type="project" value="UniProtKB-SubCell"/>
</dbReference>
<organism evidence="7 8">
    <name type="scientific">Pyrocoelia pectoralis</name>
    <dbReference type="NCBI Taxonomy" id="417401"/>
    <lineage>
        <taxon>Eukaryota</taxon>
        <taxon>Metazoa</taxon>
        <taxon>Ecdysozoa</taxon>
        <taxon>Arthropoda</taxon>
        <taxon>Hexapoda</taxon>
        <taxon>Insecta</taxon>
        <taxon>Pterygota</taxon>
        <taxon>Neoptera</taxon>
        <taxon>Endopterygota</taxon>
        <taxon>Coleoptera</taxon>
        <taxon>Polyphaga</taxon>
        <taxon>Elateriformia</taxon>
        <taxon>Elateroidea</taxon>
        <taxon>Lampyridae</taxon>
        <taxon>Lampyrinae</taxon>
        <taxon>Pyrocoelia</taxon>
    </lineage>
</organism>
<accession>A0AAN7VFL7</accession>
<proteinExistence type="predicted"/>
<dbReference type="PANTHER" id="PTHR20952:SF0">
    <property type="entry name" value="ADP-RIBOSYLATION FACTOR-LIKE PROTEIN 6-INTERACTING PROTEIN 1"/>
    <property type="match status" value="1"/>
</dbReference>
<evidence type="ECO:0000259" key="6">
    <source>
        <dbReference type="Pfam" id="PF24456"/>
    </source>
</evidence>
<name>A0AAN7VFL7_9COLE</name>
<feature type="transmembrane region" description="Helical" evidence="5">
    <location>
        <begin position="151"/>
        <end position="172"/>
    </location>
</feature>
<reference evidence="7 8" key="1">
    <citation type="journal article" date="2024" name="Insects">
        <title>An Improved Chromosome-Level Genome Assembly of the Firefly Pyrocoelia pectoralis.</title>
        <authorList>
            <person name="Fu X."/>
            <person name="Meyer-Rochow V.B."/>
            <person name="Ballantyne L."/>
            <person name="Zhu X."/>
        </authorList>
    </citation>
    <scope>NUCLEOTIDE SEQUENCE [LARGE SCALE GENOMIC DNA]</scope>
    <source>
        <strain evidence="7">XCY_ONT2</strain>
    </source>
</reference>
<sequence length="196" mass="22598">MEDQEVSTLKLKNSFESWREVIVLVHSILLWEKNWYPSAIVGGTSFVFCSLWILDPSVLTTFSILGLTITISDYIVPIVSAALFRSELWTDEKEEEFKKFCGNIVTFKFKLDTLITRFYNMRSSNPKMYYGFTILSLAVLAWIGNTVNNLFLTYILITLFLLFPGLMHHGILQNCNAFISKKLSHCPRFSVAKKEQ</sequence>
<dbReference type="InterPro" id="IPR057282">
    <property type="entry name" value="RETREG1-3-like_RHD"/>
</dbReference>
<feature type="transmembrane region" description="Helical" evidence="5">
    <location>
        <begin position="35"/>
        <end position="54"/>
    </location>
</feature>
<evidence type="ECO:0000256" key="2">
    <source>
        <dbReference type="ARBA" id="ARBA00022692"/>
    </source>
</evidence>
<evidence type="ECO:0000256" key="3">
    <source>
        <dbReference type="ARBA" id="ARBA00022989"/>
    </source>
</evidence>
<keyword evidence="3 5" id="KW-1133">Transmembrane helix</keyword>
<feature type="domain" description="RETREG1-3/ARL6IP-like N-terminal reticulon-homology" evidence="6">
    <location>
        <begin position="18"/>
        <end position="177"/>
    </location>
</feature>
<keyword evidence="4 5" id="KW-0472">Membrane</keyword>
<gene>
    <name evidence="7" type="ORF">RI129_006639</name>
</gene>
<dbReference type="InterPro" id="IPR052114">
    <property type="entry name" value="ER_autophagy_membrane_reg"/>
</dbReference>
<dbReference type="EMBL" id="JAVRBK010000004">
    <property type="protein sequence ID" value="KAK5645339.1"/>
    <property type="molecule type" value="Genomic_DNA"/>
</dbReference>
<keyword evidence="2 5" id="KW-0812">Transmembrane</keyword>
<dbReference type="AlphaFoldDB" id="A0AAN7VFL7"/>
<evidence type="ECO:0000313" key="8">
    <source>
        <dbReference type="Proteomes" id="UP001329430"/>
    </source>
</evidence>
<feature type="transmembrane region" description="Helical" evidence="5">
    <location>
        <begin position="60"/>
        <end position="84"/>
    </location>
</feature>
<comment type="caution">
    <text evidence="7">The sequence shown here is derived from an EMBL/GenBank/DDBJ whole genome shotgun (WGS) entry which is preliminary data.</text>
</comment>
<keyword evidence="8" id="KW-1185">Reference proteome</keyword>
<dbReference type="GO" id="GO:0005783">
    <property type="term" value="C:endoplasmic reticulum"/>
    <property type="evidence" value="ECO:0007669"/>
    <property type="project" value="UniProtKB-ARBA"/>
</dbReference>
<dbReference type="PANTHER" id="PTHR20952">
    <property type="entry name" value="ADP-RIBOSYLATION-LIKE FACTOR 6-INTERACTING PROTEIN"/>
    <property type="match status" value="1"/>
</dbReference>
<evidence type="ECO:0000256" key="5">
    <source>
        <dbReference type="SAM" id="Phobius"/>
    </source>
</evidence>
<dbReference type="Proteomes" id="UP001329430">
    <property type="component" value="Chromosome 4"/>
</dbReference>
<evidence type="ECO:0000256" key="1">
    <source>
        <dbReference type="ARBA" id="ARBA00004141"/>
    </source>
</evidence>
<evidence type="ECO:0000256" key="4">
    <source>
        <dbReference type="ARBA" id="ARBA00023136"/>
    </source>
</evidence>
<protein>
    <recommendedName>
        <fullName evidence="6">RETREG1-3/ARL6IP-like N-terminal reticulon-homology domain-containing protein</fullName>
    </recommendedName>
</protein>
<dbReference type="Pfam" id="PF24456">
    <property type="entry name" value="RHD_RETREG1-3"/>
    <property type="match status" value="1"/>
</dbReference>
<comment type="subcellular location">
    <subcellularLocation>
        <location evidence="1">Membrane</location>
        <topology evidence="1">Multi-pass membrane protein</topology>
    </subcellularLocation>
</comment>
<feature type="transmembrane region" description="Helical" evidence="5">
    <location>
        <begin position="128"/>
        <end position="145"/>
    </location>
</feature>
<evidence type="ECO:0000313" key="7">
    <source>
        <dbReference type="EMBL" id="KAK5645339.1"/>
    </source>
</evidence>